<feature type="binding site" evidence="12">
    <location>
        <position position="261"/>
    </location>
    <ligand>
        <name>Zn(2+)</name>
        <dbReference type="ChEBI" id="CHEBI:29105"/>
    </ligand>
</feature>
<evidence type="ECO:0000313" key="16">
    <source>
        <dbReference type="Proteomes" id="UP000774326"/>
    </source>
</evidence>
<comment type="subcellular location">
    <subcellularLocation>
        <location evidence="2">Nucleus</location>
    </subcellularLocation>
</comment>
<evidence type="ECO:0000256" key="13">
    <source>
        <dbReference type="SAM" id="MobiDB-lite"/>
    </source>
</evidence>
<keyword evidence="9" id="KW-0520">NAD</keyword>
<evidence type="ECO:0000256" key="10">
    <source>
        <dbReference type="ARBA" id="ARBA00023163"/>
    </source>
</evidence>
<dbReference type="GO" id="GO:0070403">
    <property type="term" value="F:NAD+ binding"/>
    <property type="evidence" value="ECO:0007669"/>
    <property type="project" value="InterPro"/>
</dbReference>
<evidence type="ECO:0000256" key="11">
    <source>
        <dbReference type="ARBA" id="ARBA00023242"/>
    </source>
</evidence>
<keyword evidence="10" id="KW-0804">Transcription</keyword>
<evidence type="ECO:0000256" key="1">
    <source>
        <dbReference type="ARBA" id="ARBA00001947"/>
    </source>
</evidence>
<gene>
    <name evidence="15" type="ORF">WICPIJ_009375</name>
</gene>
<dbReference type="PANTHER" id="PTHR11085">
    <property type="entry name" value="NAD-DEPENDENT PROTEIN DEACYLASE SIRTUIN-5, MITOCHONDRIAL-RELATED"/>
    <property type="match status" value="1"/>
</dbReference>
<evidence type="ECO:0000256" key="12">
    <source>
        <dbReference type="PROSITE-ProRule" id="PRU00236"/>
    </source>
</evidence>
<dbReference type="InterPro" id="IPR003000">
    <property type="entry name" value="Sirtuin"/>
</dbReference>
<evidence type="ECO:0000256" key="7">
    <source>
        <dbReference type="ARBA" id="ARBA00022833"/>
    </source>
</evidence>
<keyword evidence="5" id="KW-0808">Transferase</keyword>
<dbReference type="InterPro" id="IPR029035">
    <property type="entry name" value="DHS-like_NAD/FAD-binding_dom"/>
</dbReference>
<evidence type="ECO:0000256" key="6">
    <source>
        <dbReference type="ARBA" id="ARBA00022723"/>
    </source>
</evidence>
<dbReference type="PANTHER" id="PTHR11085:SF9">
    <property type="entry name" value="NAD-DEPENDENT PROTEIN DEACETYLASE SIRTUIN-1"/>
    <property type="match status" value="1"/>
</dbReference>
<dbReference type="Pfam" id="PF02146">
    <property type="entry name" value="SIR2"/>
    <property type="match status" value="1"/>
</dbReference>
<keyword evidence="6 12" id="KW-0479">Metal-binding</keyword>
<evidence type="ECO:0000256" key="8">
    <source>
        <dbReference type="ARBA" id="ARBA00023015"/>
    </source>
</evidence>
<evidence type="ECO:0000256" key="5">
    <source>
        <dbReference type="ARBA" id="ARBA00022679"/>
    </source>
</evidence>
<dbReference type="Gene3D" id="3.40.50.1220">
    <property type="entry name" value="TPP-binding domain"/>
    <property type="match status" value="1"/>
</dbReference>
<dbReference type="InterPro" id="IPR026590">
    <property type="entry name" value="Ssirtuin_cat_dom"/>
</dbReference>
<evidence type="ECO:0000256" key="2">
    <source>
        <dbReference type="ARBA" id="ARBA00004123"/>
    </source>
</evidence>
<feature type="binding site" evidence="12">
    <location>
        <position position="285"/>
    </location>
    <ligand>
        <name>Zn(2+)</name>
        <dbReference type="ChEBI" id="CHEBI:29105"/>
    </ligand>
</feature>
<feature type="compositionally biased region" description="Basic and acidic residues" evidence="13">
    <location>
        <begin position="1"/>
        <end position="10"/>
    </location>
</feature>
<keyword evidence="4" id="KW-0678">Repressor</keyword>
<reference evidence="15" key="1">
    <citation type="journal article" date="2021" name="Open Biol.">
        <title>Shared evolutionary footprints suggest mitochondrial oxidative damage underlies multiple complex I losses in fungi.</title>
        <authorList>
            <person name="Schikora-Tamarit M.A."/>
            <person name="Marcet-Houben M."/>
            <person name="Nosek J."/>
            <person name="Gabaldon T."/>
        </authorList>
    </citation>
    <scope>NUCLEOTIDE SEQUENCE</scope>
    <source>
        <strain evidence="15">CBS2887</strain>
    </source>
</reference>
<keyword evidence="16" id="KW-1185">Reference proteome</keyword>
<dbReference type="Proteomes" id="UP000774326">
    <property type="component" value="Unassembled WGS sequence"/>
</dbReference>
<name>A0A9P8TDQ4_WICPI</name>
<comment type="similarity">
    <text evidence="3">Belongs to the sirtuin family. Class I subfamily.</text>
</comment>
<dbReference type="GO" id="GO:0046970">
    <property type="term" value="F:histone H4K16 deacetylase activity, NAD-dependent"/>
    <property type="evidence" value="ECO:0007669"/>
    <property type="project" value="TreeGrafter"/>
</dbReference>
<dbReference type="EMBL" id="JAEUBG010005434">
    <property type="protein sequence ID" value="KAH3674989.1"/>
    <property type="molecule type" value="Genomic_DNA"/>
</dbReference>
<keyword evidence="11" id="KW-0539">Nucleus</keyword>
<dbReference type="InterPro" id="IPR026591">
    <property type="entry name" value="Sirtuin_cat_small_dom_sf"/>
</dbReference>
<evidence type="ECO:0000256" key="4">
    <source>
        <dbReference type="ARBA" id="ARBA00022491"/>
    </source>
</evidence>
<keyword evidence="8" id="KW-0805">Transcription regulation</keyword>
<feature type="binding site" evidence="12">
    <location>
        <position position="288"/>
    </location>
    <ligand>
        <name>Zn(2+)</name>
        <dbReference type="ChEBI" id="CHEBI:29105"/>
    </ligand>
</feature>
<dbReference type="AlphaFoldDB" id="A0A9P8TDQ4"/>
<reference evidence="15" key="2">
    <citation type="submission" date="2021-01" db="EMBL/GenBank/DDBJ databases">
        <authorList>
            <person name="Schikora-Tamarit M.A."/>
        </authorList>
    </citation>
    <scope>NUCLEOTIDE SEQUENCE</scope>
    <source>
        <strain evidence="15">CBS2887</strain>
    </source>
</reference>
<proteinExistence type="inferred from homology"/>
<dbReference type="Pfam" id="PF04574">
    <property type="entry name" value="DUF592"/>
    <property type="match status" value="2"/>
</dbReference>
<feature type="binding site" evidence="12">
    <location>
        <position position="264"/>
    </location>
    <ligand>
        <name>Zn(2+)</name>
        <dbReference type="ChEBI" id="CHEBI:29105"/>
    </ligand>
</feature>
<dbReference type="Gene3D" id="3.30.1600.10">
    <property type="entry name" value="SIR2/SIRT2 'Small Domain"/>
    <property type="match status" value="1"/>
</dbReference>
<evidence type="ECO:0000256" key="3">
    <source>
        <dbReference type="ARBA" id="ARBA00006924"/>
    </source>
</evidence>
<sequence length="444" mass="49707">MNSNDKKRSFEQTNDNTASNKIPKTNPKGYRIPKLVRDANGMFKSPQIPIHEVHLARKALRQHGISEFLNLYLPENATGSDLLSVVFLLGRAKLEVGFDIDDSENLDKIIKILKSTINRVLSSRDKLQDINTIEDTVRLIREAKNIIVLTGAGISTSLGIPDFRSDKGLYAQLQELGISDPTDVFDLEIFQDDPQIFYNIAHMVLPPGDVYTPLHSFIKKLSEEGKLLRNYTQNIDLVESNAGIPDDKVIRCHGSFATATCQSCDFQVDGHELYPAIREKSIPLCPHCKDEREKDDDALFPASFGVLKPDIVFFHESLPKRFDTSIVEDVKKCDLLIAIGTSLQVAPVSKIVVQVPASVPQILINRDPILDCEFDVNLLGLCDDVAVLLSEKLGWTLNHEKFNSIKDKGFTVREDLEEPGLYVIKPKSNAAEEKSDLVEQVKQE</sequence>
<feature type="active site" description="Proton acceptor" evidence="12">
    <location>
        <position position="253"/>
    </location>
</feature>
<feature type="compositionally biased region" description="Polar residues" evidence="13">
    <location>
        <begin position="11"/>
        <end position="23"/>
    </location>
</feature>
<dbReference type="GO" id="GO:0005634">
    <property type="term" value="C:nucleus"/>
    <property type="evidence" value="ECO:0007669"/>
    <property type="project" value="UniProtKB-SubCell"/>
</dbReference>
<accession>A0A9P8TDQ4</accession>
<dbReference type="GO" id="GO:0046872">
    <property type="term" value="F:metal ion binding"/>
    <property type="evidence" value="ECO:0007669"/>
    <property type="project" value="UniProtKB-KW"/>
</dbReference>
<evidence type="ECO:0000259" key="14">
    <source>
        <dbReference type="PROSITE" id="PS50305"/>
    </source>
</evidence>
<keyword evidence="7 12" id="KW-0862">Zinc</keyword>
<dbReference type="OrthoDB" id="420264at2759"/>
<dbReference type="SUPFAM" id="SSF52467">
    <property type="entry name" value="DHS-like NAD/FAD-binding domain"/>
    <property type="match status" value="1"/>
</dbReference>
<comment type="cofactor">
    <cofactor evidence="1">
        <name>Zn(2+)</name>
        <dbReference type="ChEBI" id="CHEBI:29105"/>
    </cofactor>
</comment>
<dbReference type="InterPro" id="IPR050134">
    <property type="entry name" value="NAD-dep_sirtuin_deacylases"/>
</dbReference>
<evidence type="ECO:0000256" key="9">
    <source>
        <dbReference type="ARBA" id="ARBA00023027"/>
    </source>
</evidence>
<feature type="domain" description="Deacetylase sirtuin-type" evidence="14">
    <location>
        <begin position="126"/>
        <end position="396"/>
    </location>
</feature>
<evidence type="ECO:0000313" key="15">
    <source>
        <dbReference type="EMBL" id="KAH3674989.1"/>
    </source>
</evidence>
<dbReference type="Gene3D" id="1.20.120.1710">
    <property type="match status" value="1"/>
</dbReference>
<dbReference type="InterPro" id="IPR007654">
    <property type="entry name" value="NAD-dep_histone_deAcase_SIR2_N"/>
</dbReference>
<feature type="region of interest" description="Disordered" evidence="13">
    <location>
        <begin position="1"/>
        <end position="31"/>
    </location>
</feature>
<dbReference type="PROSITE" id="PS50305">
    <property type="entry name" value="SIRTUIN"/>
    <property type="match status" value="1"/>
</dbReference>
<comment type="caution">
    <text evidence="15">The sequence shown here is derived from an EMBL/GenBank/DDBJ whole genome shotgun (WGS) entry which is preliminary data.</text>
</comment>
<protein>
    <recommendedName>
        <fullName evidence="14">Deacetylase sirtuin-type domain-containing protein</fullName>
    </recommendedName>
</protein>
<organism evidence="15 16">
    <name type="scientific">Wickerhamomyces pijperi</name>
    <name type="common">Yeast</name>
    <name type="synonym">Pichia pijperi</name>
    <dbReference type="NCBI Taxonomy" id="599730"/>
    <lineage>
        <taxon>Eukaryota</taxon>
        <taxon>Fungi</taxon>
        <taxon>Dikarya</taxon>
        <taxon>Ascomycota</taxon>
        <taxon>Saccharomycotina</taxon>
        <taxon>Saccharomycetes</taxon>
        <taxon>Phaffomycetales</taxon>
        <taxon>Wickerhamomycetaceae</taxon>
        <taxon>Wickerhamomyces</taxon>
    </lineage>
</organism>